<evidence type="ECO:0000256" key="1">
    <source>
        <dbReference type="ARBA" id="ARBA00010954"/>
    </source>
</evidence>
<dbReference type="PANTHER" id="PTHR12832:SF34">
    <property type="entry name" value="T-COMPLEX PROTEIN 11"/>
    <property type="match status" value="1"/>
</dbReference>
<dbReference type="Pfam" id="PF05794">
    <property type="entry name" value="Tcp11"/>
    <property type="match status" value="1"/>
</dbReference>
<organism evidence="2 3">
    <name type="scientific">Vitis vinifera</name>
    <name type="common">Grape</name>
    <dbReference type="NCBI Taxonomy" id="29760"/>
    <lineage>
        <taxon>Eukaryota</taxon>
        <taxon>Viridiplantae</taxon>
        <taxon>Streptophyta</taxon>
        <taxon>Embryophyta</taxon>
        <taxon>Tracheophyta</taxon>
        <taxon>Spermatophyta</taxon>
        <taxon>Magnoliopsida</taxon>
        <taxon>eudicotyledons</taxon>
        <taxon>Gunneridae</taxon>
        <taxon>Pentapetalae</taxon>
        <taxon>rosids</taxon>
        <taxon>Vitales</taxon>
        <taxon>Vitaceae</taxon>
        <taxon>Viteae</taxon>
        <taxon>Vitis</taxon>
    </lineage>
</organism>
<dbReference type="PANTHER" id="PTHR12832">
    <property type="entry name" value="TESTIS-SPECIFIC PROTEIN PBS13 T-COMPLEX 11"/>
    <property type="match status" value="1"/>
</dbReference>
<dbReference type="Proteomes" id="UP001227230">
    <property type="component" value="Chromosome 18"/>
</dbReference>
<evidence type="ECO:0000313" key="2">
    <source>
        <dbReference type="EMBL" id="WKA10706.1"/>
    </source>
</evidence>
<keyword evidence="3" id="KW-1185">Reference proteome</keyword>
<reference evidence="2 3" key="1">
    <citation type="journal article" date="2023" name="Hortic Res">
        <title>The complete reference genome for grapevine (Vitis vinifera L.) genetics and breeding.</title>
        <authorList>
            <person name="Shi X."/>
            <person name="Cao S."/>
            <person name="Wang X."/>
            <person name="Huang S."/>
            <person name="Wang Y."/>
            <person name="Liu Z."/>
            <person name="Liu W."/>
            <person name="Leng X."/>
            <person name="Peng Y."/>
            <person name="Wang N."/>
            <person name="Wang Y."/>
            <person name="Ma Z."/>
            <person name="Xu X."/>
            <person name="Zhang F."/>
            <person name="Xue H."/>
            <person name="Zhong H."/>
            <person name="Wang Y."/>
            <person name="Zhang K."/>
            <person name="Velt A."/>
            <person name="Avia K."/>
            <person name="Holtgrawe D."/>
            <person name="Grimplet J."/>
            <person name="Matus J.T."/>
            <person name="Ware D."/>
            <person name="Wu X."/>
            <person name="Wang H."/>
            <person name="Liu C."/>
            <person name="Fang Y."/>
            <person name="Rustenholz C."/>
            <person name="Cheng Z."/>
            <person name="Xiao H."/>
            <person name="Zhou Y."/>
        </authorList>
    </citation>
    <scope>NUCLEOTIDE SEQUENCE [LARGE SCALE GENOMIC DNA]</scope>
    <source>
        <strain evidence="3">cv. Pinot noir / PN40024</strain>
        <tissue evidence="2">Leaf</tissue>
    </source>
</reference>
<proteinExistence type="inferred from homology"/>
<accession>A0ABY9DUV7</accession>
<evidence type="ECO:0000313" key="3">
    <source>
        <dbReference type="Proteomes" id="UP001227230"/>
    </source>
</evidence>
<protein>
    <submittedName>
        <fullName evidence="2">Uncharacterized protein</fullName>
    </submittedName>
</protein>
<gene>
    <name evidence="2" type="ORF">VitviT2T_028266</name>
</gene>
<comment type="similarity">
    <text evidence="1">Belongs to the TCP11 family.</text>
</comment>
<dbReference type="EMBL" id="CP126665">
    <property type="protein sequence ID" value="WKA10706.1"/>
    <property type="molecule type" value="Genomic_DNA"/>
</dbReference>
<dbReference type="InterPro" id="IPR008862">
    <property type="entry name" value="Tcp11"/>
</dbReference>
<name>A0ABY9DUV7_VITVI</name>
<sequence length="137" mass="15031">MDNLNDASDLLPEILAMSPLFRTSPERVAAYFVDVLQLLGAGNQRLLKLVSGISGIALESLPETLKLNLNRLRAVQAQIQKILVISTSILVCRQILMSEVALANLVEIENMVVRCGEEASELLGHSKEAQRLNHSVK</sequence>